<gene>
    <name evidence="1" type="ORF">BJ984_002854</name>
</gene>
<dbReference type="InterPro" id="IPR013078">
    <property type="entry name" value="His_Pase_superF_clade-1"/>
</dbReference>
<reference evidence="1 2" key="1">
    <citation type="submission" date="2020-07" db="EMBL/GenBank/DDBJ databases">
        <title>Sequencing the genomes of 1000 actinobacteria strains.</title>
        <authorList>
            <person name="Klenk H.-P."/>
        </authorList>
    </citation>
    <scope>NUCLEOTIDE SEQUENCE [LARGE SCALE GENOMIC DNA]</scope>
    <source>
        <strain evidence="1 2">DSM 26474</strain>
    </source>
</reference>
<keyword evidence="1" id="KW-0413">Isomerase</keyword>
<dbReference type="CDD" id="cd07067">
    <property type="entry name" value="HP_PGM_like"/>
    <property type="match status" value="1"/>
</dbReference>
<dbReference type="Gene3D" id="3.40.50.1240">
    <property type="entry name" value="Phosphoglycerate mutase-like"/>
    <property type="match status" value="1"/>
</dbReference>
<name>A0A852SS24_9MICO</name>
<accession>A0A852SS24</accession>
<dbReference type="RefSeq" id="WP_179548588.1">
    <property type="nucleotide sequence ID" value="NZ_BSEW01000002.1"/>
</dbReference>
<dbReference type="PROSITE" id="PS00175">
    <property type="entry name" value="PG_MUTASE"/>
    <property type="match status" value="1"/>
</dbReference>
<proteinExistence type="predicted"/>
<dbReference type="GO" id="GO:0016791">
    <property type="term" value="F:phosphatase activity"/>
    <property type="evidence" value="ECO:0007669"/>
    <property type="project" value="TreeGrafter"/>
</dbReference>
<dbReference type="PANTHER" id="PTHR48100">
    <property type="entry name" value="BROAD-SPECIFICITY PHOSPHATASE YOR283W-RELATED"/>
    <property type="match status" value="1"/>
</dbReference>
<dbReference type="SMART" id="SM00855">
    <property type="entry name" value="PGAM"/>
    <property type="match status" value="1"/>
</dbReference>
<dbReference type="GO" id="GO:0004619">
    <property type="term" value="F:phosphoglycerate mutase activity"/>
    <property type="evidence" value="ECO:0007669"/>
    <property type="project" value="UniProtKB-EC"/>
</dbReference>
<evidence type="ECO:0000313" key="2">
    <source>
        <dbReference type="Proteomes" id="UP000549913"/>
    </source>
</evidence>
<dbReference type="EC" id="5.4.2.12" evidence="1"/>
<organism evidence="1 2">
    <name type="scientific">Herbiconiux flava</name>
    <dbReference type="NCBI Taxonomy" id="881268"/>
    <lineage>
        <taxon>Bacteria</taxon>
        <taxon>Bacillati</taxon>
        <taxon>Actinomycetota</taxon>
        <taxon>Actinomycetes</taxon>
        <taxon>Micrococcales</taxon>
        <taxon>Microbacteriaceae</taxon>
        <taxon>Herbiconiux</taxon>
    </lineage>
</organism>
<dbReference type="PANTHER" id="PTHR48100:SF58">
    <property type="entry name" value="PE-PGRS FAMILY PROTEIN PE_PGRS11"/>
    <property type="match status" value="1"/>
</dbReference>
<dbReference type="AlphaFoldDB" id="A0A852SS24"/>
<dbReference type="InterPro" id="IPR029033">
    <property type="entry name" value="His_PPase_superfam"/>
</dbReference>
<keyword evidence="2" id="KW-1185">Reference proteome</keyword>
<evidence type="ECO:0000313" key="1">
    <source>
        <dbReference type="EMBL" id="NYD71696.1"/>
    </source>
</evidence>
<comment type="caution">
    <text evidence="1">The sequence shown here is derived from an EMBL/GenBank/DDBJ whole genome shotgun (WGS) entry which is preliminary data.</text>
</comment>
<protein>
    <submittedName>
        <fullName evidence="1">Putative phosphoglycerate mutase</fullName>
        <ecNumber evidence="1">5.4.2.12</ecNumber>
    </submittedName>
</protein>
<dbReference type="InterPro" id="IPR001345">
    <property type="entry name" value="PG/BPGM_mutase_AS"/>
</dbReference>
<dbReference type="Proteomes" id="UP000549913">
    <property type="component" value="Unassembled WGS sequence"/>
</dbReference>
<dbReference type="GO" id="GO:0005737">
    <property type="term" value="C:cytoplasm"/>
    <property type="evidence" value="ECO:0007669"/>
    <property type="project" value="TreeGrafter"/>
</dbReference>
<dbReference type="EMBL" id="JACCBM010000001">
    <property type="protein sequence ID" value="NYD71696.1"/>
    <property type="molecule type" value="Genomic_DNA"/>
</dbReference>
<dbReference type="Pfam" id="PF00300">
    <property type="entry name" value="His_Phos_1"/>
    <property type="match status" value="1"/>
</dbReference>
<sequence length="219" mass="22976">MRLLLIRHGQTIDNVKGEIGTVVPGPGLTELGRQQAAAVPAALVSESIDAIAVSTMRRTQETAAPLAAALGLDPVVLEGLQEISAGDLEGRGDRESVTTYMRTLLSWWTDIDARIPGGENGAEFVERYSAAIAELWAAHPEGTVAVVSHGAAIRTWAAWFSQNIDESTTLALELHNTAVVVLEGSPEGGWVCVEWAGEPLGGAALDDPTAPDPTGEASF</sequence>
<dbReference type="InterPro" id="IPR050275">
    <property type="entry name" value="PGM_Phosphatase"/>
</dbReference>
<dbReference type="SUPFAM" id="SSF53254">
    <property type="entry name" value="Phosphoglycerate mutase-like"/>
    <property type="match status" value="1"/>
</dbReference>